<dbReference type="Gene3D" id="2.60.40.60">
    <property type="entry name" value="Cadherins"/>
    <property type="match status" value="7"/>
</dbReference>
<feature type="domain" description="Cadherin" evidence="13">
    <location>
        <begin position="24"/>
        <end position="176"/>
    </location>
</feature>
<keyword evidence="7 11" id="KW-0472">Membrane</keyword>
<keyword evidence="4 9" id="KW-0106">Calcium</keyword>
<dbReference type="CDD" id="cd11304">
    <property type="entry name" value="Cadherin_repeat"/>
    <property type="match status" value="7"/>
</dbReference>
<keyword evidence="8" id="KW-0325">Glycoprotein</keyword>
<dbReference type="Proteomes" id="UP001651158">
    <property type="component" value="Unassembled WGS sequence"/>
</dbReference>
<dbReference type="PROSITE" id="PS00232">
    <property type="entry name" value="CADHERIN_1"/>
    <property type="match status" value="2"/>
</dbReference>
<name>A0ABR4QHI1_9CEST</name>
<dbReference type="Pfam" id="PF08266">
    <property type="entry name" value="Cadherin_2"/>
    <property type="match status" value="1"/>
</dbReference>
<feature type="domain" description="Cadherin" evidence="13">
    <location>
        <begin position="462"/>
        <end position="573"/>
    </location>
</feature>
<proteinExistence type="predicted"/>
<evidence type="ECO:0000256" key="1">
    <source>
        <dbReference type="ARBA" id="ARBA00004167"/>
    </source>
</evidence>
<comment type="caution">
    <text evidence="14">The sequence shown here is derived from an EMBL/GenBank/DDBJ whole genome shotgun (WGS) entry which is preliminary data.</text>
</comment>
<evidence type="ECO:0000256" key="9">
    <source>
        <dbReference type="PROSITE-ProRule" id="PRU00043"/>
    </source>
</evidence>
<evidence type="ECO:0000313" key="15">
    <source>
        <dbReference type="Proteomes" id="UP001651158"/>
    </source>
</evidence>
<organism evidence="14 15">
    <name type="scientific">Taenia crassiceps</name>
    <dbReference type="NCBI Taxonomy" id="6207"/>
    <lineage>
        <taxon>Eukaryota</taxon>
        <taxon>Metazoa</taxon>
        <taxon>Spiralia</taxon>
        <taxon>Lophotrochozoa</taxon>
        <taxon>Platyhelminthes</taxon>
        <taxon>Cestoda</taxon>
        <taxon>Eucestoda</taxon>
        <taxon>Cyclophyllidea</taxon>
        <taxon>Taeniidae</taxon>
        <taxon>Taenia</taxon>
    </lineage>
</organism>
<gene>
    <name evidence="14" type="ORF">TcWFU_006584</name>
</gene>
<evidence type="ECO:0000256" key="6">
    <source>
        <dbReference type="ARBA" id="ARBA00022989"/>
    </source>
</evidence>
<feature type="domain" description="Cadherin" evidence="13">
    <location>
        <begin position="684"/>
        <end position="790"/>
    </location>
</feature>
<feature type="domain" description="Cadherin" evidence="13">
    <location>
        <begin position="794"/>
        <end position="898"/>
    </location>
</feature>
<dbReference type="PROSITE" id="PS50268">
    <property type="entry name" value="CADHERIN_2"/>
    <property type="match status" value="7"/>
</dbReference>
<sequence>MRRHAFVQLILAIFPLLVKSSKSPPNFLTVDIFEEQPIGSHVADVAQELGLSVDKSSTSSTADTASYFKIVVANSAINEYFAITSTNGRISLKKHLDRDTLCHNERLCCDSEDDWGSSPIPLPDGSYFQRTAIACKLSFRVVYRLNANGSAMHESRMAFCSVDVNIHDLNDCTPRFLIKDSYPAYGGHYRPQPNIISITIPENTEVDTCFDLPMAFDEDSPRFSVQDYQLEVSGKVDQALDNNIHDTFAIRLGSCDGGPSATYEAANGVEIATLRPKLQLRQKLDRETIEEYNLNLIVSDGVDSDSPESLYTKQANLLPHSASLSITVLVGDVNDHAPEVEASVEVRLKEDTPVGTRVTQIVAHDKDAGDNAKIRYEIKSLVPSQLSRFPFAIDSTTGVVSIVNPLDADSLPQEAHGLVEFLVISSDNGQDVIFSSTTTVSVQIEDINDEAPMIKTVDLASRSNPPRPTVRENLPPGTLVAFVTVTDADSGVNGMVTCRVDNLNFALEAIGDKNAKVKELQLVTKIALDREVAPMQPVTIICVDHAQPAAFAKTGFQRVLVSVTDENDNDPIFPNDIIELSVYENNPPGELLHRLNATDADEMVAWISGPRTPLIYEIDSIGKPFFSLDPSSGNLYTKVSFDREQQEVIEFGVVARDHGTPQRSATAKVAVRILDRNDHAPEFDQKVYNISVLESTSLGEVVLKVSAHDKDQGPSSEFSFHLEDLRGSAQKHFELDPLSGNLTIKSELDRETESHYSFQIYAVDKGTPRQTAYCRVNIQVLDINDNSPKFVYPTQMNHTIHFSSWNSPGSPLLKLTATDKDIGVNAEKIFLIAEGNEKGIFQLDLQTGDLSLKPGLDPIKVAGRYSLKLEVRDDGSPSLSGFTHITVILDAARPPPSVPTPSPDHLEVAKNSLKGNKDILKPDRGVRDRQLPYTDPRGRLTENNQDREEGVEGFFGGEHTLILVICLSAIATMLVLILFIILAWMRRRSLLAAARRSNHHGMVPGTSPAQEQVKTLFVEGLPRGSHLASPTGWGDGKLDDTSITATLTKRASPVYWLQTTMCSKGALDGKNIHLQAVKGNGSELLDDSIIPTLFHDPQQANNCLYTALPSRKVVYHNSTDDATPVITCDDRGDAYLSIPPTSFSSSPTKYIVDFPIGSAYQSLIRPAHTSEQESLPRPNPVNPSVYRNVCNSLPGLTAKGASAGEGEAQQKDPEPFSESHQPHEARLRRCKTIDREATLGGASDDVEIFPRLAKKSVEFAQGGDEECLLVLPSDEELHDEGVDERGEQQRLQRTGTFCHLPSSFV</sequence>
<evidence type="ECO:0000256" key="2">
    <source>
        <dbReference type="ARBA" id="ARBA00022692"/>
    </source>
</evidence>
<dbReference type="PANTHER" id="PTHR24028">
    <property type="entry name" value="CADHERIN-87A"/>
    <property type="match status" value="1"/>
</dbReference>
<keyword evidence="3" id="KW-0677">Repeat</keyword>
<evidence type="ECO:0000256" key="4">
    <source>
        <dbReference type="ARBA" id="ARBA00022837"/>
    </source>
</evidence>
<feature type="domain" description="Cadherin" evidence="13">
    <location>
        <begin position="192"/>
        <end position="340"/>
    </location>
</feature>
<dbReference type="InterPro" id="IPR015919">
    <property type="entry name" value="Cadherin-like_sf"/>
</dbReference>
<evidence type="ECO:0000256" key="10">
    <source>
        <dbReference type="SAM" id="MobiDB-lite"/>
    </source>
</evidence>
<feature type="domain" description="Cadherin" evidence="13">
    <location>
        <begin position="340"/>
        <end position="454"/>
    </location>
</feature>
<evidence type="ECO:0000256" key="5">
    <source>
        <dbReference type="ARBA" id="ARBA00022889"/>
    </source>
</evidence>
<keyword evidence="2 11" id="KW-0812">Transmembrane</keyword>
<feature type="domain" description="Cadherin" evidence="13">
    <location>
        <begin position="574"/>
        <end position="683"/>
    </location>
</feature>
<feature type="region of interest" description="Disordered" evidence="10">
    <location>
        <begin position="1196"/>
        <end position="1225"/>
    </location>
</feature>
<keyword evidence="6 11" id="KW-1133">Transmembrane helix</keyword>
<protein>
    <submittedName>
        <fullName evidence="14">Protocadherin-1</fullName>
    </submittedName>
</protein>
<feature type="transmembrane region" description="Helical" evidence="11">
    <location>
        <begin position="961"/>
        <end position="985"/>
    </location>
</feature>
<feature type="compositionally biased region" description="Basic and acidic residues" evidence="10">
    <location>
        <begin position="915"/>
        <end position="945"/>
    </location>
</feature>
<keyword evidence="5" id="KW-0130">Cell adhesion</keyword>
<dbReference type="InterPro" id="IPR050174">
    <property type="entry name" value="Protocadherin/Cadherin-CA"/>
</dbReference>
<feature type="signal peptide" evidence="12">
    <location>
        <begin position="1"/>
        <end position="20"/>
    </location>
</feature>
<evidence type="ECO:0000256" key="7">
    <source>
        <dbReference type="ARBA" id="ARBA00023136"/>
    </source>
</evidence>
<dbReference type="SUPFAM" id="SSF49313">
    <property type="entry name" value="Cadherin-like"/>
    <property type="match status" value="6"/>
</dbReference>
<reference evidence="14 15" key="1">
    <citation type="journal article" date="2022" name="Front. Cell. Infect. Microbiol.">
        <title>The Genomes of Two Strains of Taenia crassiceps the Animal Model for the Study of Human Cysticercosis.</title>
        <authorList>
            <person name="Bobes R.J."/>
            <person name="Estrada K."/>
            <person name="Rios-Valencia D.G."/>
            <person name="Calderon-Gallegos A."/>
            <person name="de la Torre P."/>
            <person name="Carrero J.C."/>
            <person name="Sanchez-Flores A."/>
            <person name="Laclette J.P."/>
        </authorList>
    </citation>
    <scope>NUCLEOTIDE SEQUENCE [LARGE SCALE GENOMIC DNA]</scope>
    <source>
        <strain evidence="14">WFUcys</strain>
    </source>
</reference>
<dbReference type="Pfam" id="PF00028">
    <property type="entry name" value="Cadherin"/>
    <property type="match status" value="4"/>
</dbReference>
<evidence type="ECO:0000259" key="13">
    <source>
        <dbReference type="PROSITE" id="PS50268"/>
    </source>
</evidence>
<dbReference type="InterPro" id="IPR013164">
    <property type="entry name" value="Cadherin_N"/>
</dbReference>
<dbReference type="SMART" id="SM00112">
    <property type="entry name" value="CA"/>
    <property type="match status" value="6"/>
</dbReference>
<feature type="chain" id="PRO_5046656500" evidence="12">
    <location>
        <begin position="21"/>
        <end position="1305"/>
    </location>
</feature>
<dbReference type="InterPro" id="IPR002126">
    <property type="entry name" value="Cadherin-like_dom"/>
</dbReference>
<evidence type="ECO:0000256" key="12">
    <source>
        <dbReference type="SAM" id="SignalP"/>
    </source>
</evidence>
<dbReference type="PRINTS" id="PR00205">
    <property type="entry name" value="CADHERIN"/>
</dbReference>
<evidence type="ECO:0000256" key="3">
    <source>
        <dbReference type="ARBA" id="ARBA00022737"/>
    </source>
</evidence>
<comment type="subcellular location">
    <subcellularLocation>
        <location evidence="1">Membrane</location>
        <topology evidence="1">Single-pass membrane protein</topology>
    </subcellularLocation>
</comment>
<keyword evidence="12" id="KW-0732">Signal</keyword>
<evidence type="ECO:0000256" key="11">
    <source>
        <dbReference type="SAM" id="Phobius"/>
    </source>
</evidence>
<accession>A0ABR4QHI1</accession>
<feature type="region of interest" description="Disordered" evidence="10">
    <location>
        <begin position="911"/>
        <end position="945"/>
    </location>
</feature>
<dbReference type="PANTHER" id="PTHR24028:SF146">
    <property type="entry name" value="CADHERIN 96CB, ISOFORM D-RELATED"/>
    <property type="match status" value="1"/>
</dbReference>
<evidence type="ECO:0000313" key="14">
    <source>
        <dbReference type="EMBL" id="KAL5109099.1"/>
    </source>
</evidence>
<dbReference type="EMBL" id="JAKROA010000003">
    <property type="protein sequence ID" value="KAL5109099.1"/>
    <property type="molecule type" value="Genomic_DNA"/>
</dbReference>
<dbReference type="InterPro" id="IPR020894">
    <property type="entry name" value="Cadherin_CS"/>
</dbReference>
<evidence type="ECO:0000256" key="8">
    <source>
        <dbReference type="ARBA" id="ARBA00023180"/>
    </source>
</evidence>
<keyword evidence="15" id="KW-1185">Reference proteome</keyword>